<gene>
    <name evidence="5" type="ORF">EAY64_16585</name>
</gene>
<dbReference type="Gene3D" id="3.30.70.270">
    <property type="match status" value="1"/>
</dbReference>
<dbReference type="EC" id="2.7.7.65" evidence="1"/>
<dbReference type="GO" id="GO:0005886">
    <property type="term" value="C:plasma membrane"/>
    <property type="evidence" value="ECO:0007669"/>
    <property type="project" value="TreeGrafter"/>
</dbReference>
<dbReference type="InterPro" id="IPR000160">
    <property type="entry name" value="GGDEF_dom"/>
</dbReference>
<dbReference type="GO" id="GO:0052621">
    <property type="term" value="F:diguanylate cyclase activity"/>
    <property type="evidence" value="ECO:0007669"/>
    <property type="project" value="UniProtKB-EC"/>
</dbReference>
<comment type="caution">
    <text evidence="5">The sequence shown here is derived from an EMBL/GenBank/DDBJ whole genome shotgun (WGS) entry which is preliminary data.</text>
</comment>
<dbReference type="AlphaFoldDB" id="A0A454JEV8"/>
<feature type="transmembrane region" description="Helical" evidence="3">
    <location>
        <begin position="99"/>
        <end position="117"/>
    </location>
</feature>
<protein>
    <recommendedName>
        <fullName evidence="1">diguanylate cyclase</fullName>
        <ecNumber evidence="1">2.7.7.65</ecNumber>
    </recommendedName>
</protein>
<dbReference type="SUPFAM" id="SSF55073">
    <property type="entry name" value="Nucleotide cyclase"/>
    <property type="match status" value="1"/>
</dbReference>
<evidence type="ECO:0000256" key="3">
    <source>
        <dbReference type="SAM" id="Phobius"/>
    </source>
</evidence>
<name>A0A454JEV8_9NEIS</name>
<dbReference type="CDD" id="cd01949">
    <property type="entry name" value="GGDEF"/>
    <property type="match status" value="1"/>
</dbReference>
<evidence type="ECO:0000259" key="4">
    <source>
        <dbReference type="PROSITE" id="PS50887"/>
    </source>
</evidence>
<organism evidence="5 6">
    <name type="scientific">Aquitalea palustris</name>
    <dbReference type="NCBI Taxonomy" id="2480983"/>
    <lineage>
        <taxon>Bacteria</taxon>
        <taxon>Pseudomonadati</taxon>
        <taxon>Pseudomonadota</taxon>
        <taxon>Betaproteobacteria</taxon>
        <taxon>Neisseriales</taxon>
        <taxon>Chromobacteriaceae</taxon>
        <taxon>Aquitalea</taxon>
    </lineage>
</organism>
<evidence type="ECO:0000256" key="1">
    <source>
        <dbReference type="ARBA" id="ARBA00012528"/>
    </source>
</evidence>
<proteinExistence type="predicted"/>
<dbReference type="PANTHER" id="PTHR45138:SF9">
    <property type="entry name" value="DIGUANYLATE CYCLASE DGCM-RELATED"/>
    <property type="match status" value="1"/>
</dbReference>
<dbReference type="SMART" id="SM00267">
    <property type="entry name" value="GGDEF"/>
    <property type="match status" value="1"/>
</dbReference>
<feature type="transmembrane region" description="Helical" evidence="3">
    <location>
        <begin position="173"/>
        <end position="191"/>
    </location>
</feature>
<evidence type="ECO:0000313" key="5">
    <source>
        <dbReference type="EMBL" id="RMC93818.1"/>
    </source>
</evidence>
<feature type="transmembrane region" description="Helical" evidence="3">
    <location>
        <begin position="124"/>
        <end position="144"/>
    </location>
</feature>
<feature type="domain" description="GGDEF" evidence="4">
    <location>
        <begin position="264"/>
        <end position="391"/>
    </location>
</feature>
<dbReference type="GO" id="GO:1902201">
    <property type="term" value="P:negative regulation of bacterial-type flagellum-dependent cell motility"/>
    <property type="evidence" value="ECO:0007669"/>
    <property type="project" value="TreeGrafter"/>
</dbReference>
<dbReference type="InterPro" id="IPR043128">
    <property type="entry name" value="Rev_trsase/Diguanyl_cyclase"/>
</dbReference>
<dbReference type="EMBL" id="RFAR01000074">
    <property type="protein sequence ID" value="RMC93818.1"/>
    <property type="molecule type" value="Genomic_DNA"/>
</dbReference>
<dbReference type="InterPro" id="IPR050469">
    <property type="entry name" value="Diguanylate_Cyclase"/>
</dbReference>
<keyword evidence="3" id="KW-0812">Transmembrane</keyword>
<accession>A0A454JEV8</accession>
<sequence>MQGQAAGRLALPCQHCLHIGPVDRPRPSRHDAAMSPGVAASAVAALQGGSMKYLYAGDADFQHQSFLELRPIAVWTQLLGELSWLASLLLAHTHQQIDLANALLLSLIMLAGTLLSLNAGHRHTLLLGMLLNLCGLALGFRLSMLFVTDTSLWATSIAVCITLTMAPVFQSSYCFLLASGCVWGILLQGTLEDRRLWQQDSLIALLTIATQASGLTLNILFRRLRLRGYHLRRDLEALAFQDALTGIDNRRSLLEKLQAWYPAQHGHFLMVDIDDFKSVNDDFGHEAGDQVLQQVARQLSGHPDVALCGRLGGEEFGLFTRLLDSQRVSELASQLIHRVNTCSVEQRRLSISIGIVHMDGRIGLSAALRQADTALYQAKHRGKNGFVLALSCSHPPQPHTLAQAG</sequence>
<reference evidence="5 6" key="1">
    <citation type="submission" date="2018-10" db="EMBL/GenBank/DDBJ databases">
        <title>Draft genome sequence of Aquitalea MWU14-2217 isolated from a wild cranberry bog in Provincetown, Massachusetts.</title>
        <authorList>
            <person name="Ebadzadsahrai G."/>
            <person name="Soby S."/>
        </authorList>
    </citation>
    <scope>NUCLEOTIDE SEQUENCE [LARGE SCALE GENOMIC DNA]</scope>
    <source>
        <strain evidence="5 6">MWU14-2217</strain>
    </source>
</reference>
<keyword evidence="3" id="KW-1133">Transmembrane helix</keyword>
<evidence type="ECO:0000313" key="6">
    <source>
        <dbReference type="Proteomes" id="UP000274139"/>
    </source>
</evidence>
<dbReference type="PANTHER" id="PTHR45138">
    <property type="entry name" value="REGULATORY COMPONENTS OF SENSORY TRANSDUCTION SYSTEM"/>
    <property type="match status" value="1"/>
</dbReference>
<dbReference type="GO" id="GO:0043709">
    <property type="term" value="P:cell adhesion involved in single-species biofilm formation"/>
    <property type="evidence" value="ECO:0007669"/>
    <property type="project" value="TreeGrafter"/>
</dbReference>
<keyword evidence="6" id="KW-1185">Reference proteome</keyword>
<keyword evidence="3" id="KW-0472">Membrane</keyword>
<dbReference type="InterPro" id="IPR029787">
    <property type="entry name" value="Nucleotide_cyclase"/>
</dbReference>
<dbReference type="Pfam" id="PF00990">
    <property type="entry name" value="GGDEF"/>
    <property type="match status" value="1"/>
</dbReference>
<evidence type="ECO:0000256" key="2">
    <source>
        <dbReference type="ARBA" id="ARBA00034247"/>
    </source>
</evidence>
<dbReference type="PROSITE" id="PS50887">
    <property type="entry name" value="GGDEF"/>
    <property type="match status" value="1"/>
</dbReference>
<dbReference type="Proteomes" id="UP000274139">
    <property type="component" value="Unassembled WGS sequence"/>
</dbReference>
<feature type="transmembrane region" description="Helical" evidence="3">
    <location>
        <begin position="203"/>
        <end position="221"/>
    </location>
</feature>
<dbReference type="NCBIfam" id="TIGR00254">
    <property type="entry name" value="GGDEF"/>
    <property type="match status" value="1"/>
</dbReference>
<comment type="catalytic activity">
    <reaction evidence="2">
        <text>2 GTP = 3',3'-c-di-GMP + 2 diphosphate</text>
        <dbReference type="Rhea" id="RHEA:24898"/>
        <dbReference type="ChEBI" id="CHEBI:33019"/>
        <dbReference type="ChEBI" id="CHEBI:37565"/>
        <dbReference type="ChEBI" id="CHEBI:58805"/>
        <dbReference type="EC" id="2.7.7.65"/>
    </reaction>
</comment>